<name>A0A8J2NQB8_9HEXA</name>
<gene>
    <name evidence="2" type="ORF">AFUS01_LOCUS7236</name>
</gene>
<accession>A0A8J2NQB8</accession>
<dbReference type="Proteomes" id="UP000708208">
    <property type="component" value="Unassembled WGS sequence"/>
</dbReference>
<dbReference type="AlphaFoldDB" id="A0A8J2NQB8"/>
<reference evidence="2" key="1">
    <citation type="submission" date="2021-06" db="EMBL/GenBank/DDBJ databases">
        <authorList>
            <person name="Hodson N. C."/>
            <person name="Mongue J. A."/>
            <person name="Jaron S. K."/>
        </authorList>
    </citation>
    <scope>NUCLEOTIDE SEQUENCE</scope>
</reference>
<organism evidence="2 3">
    <name type="scientific">Allacma fusca</name>
    <dbReference type="NCBI Taxonomy" id="39272"/>
    <lineage>
        <taxon>Eukaryota</taxon>
        <taxon>Metazoa</taxon>
        <taxon>Ecdysozoa</taxon>
        <taxon>Arthropoda</taxon>
        <taxon>Hexapoda</taxon>
        <taxon>Collembola</taxon>
        <taxon>Symphypleona</taxon>
        <taxon>Sminthuridae</taxon>
        <taxon>Allacma</taxon>
    </lineage>
</organism>
<keyword evidence="1" id="KW-0812">Transmembrane</keyword>
<evidence type="ECO:0000256" key="1">
    <source>
        <dbReference type="SAM" id="Phobius"/>
    </source>
</evidence>
<keyword evidence="1" id="KW-1133">Transmembrane helix</keyword>
<keyword evidence="1" id="KW-0472">Membrane</keyword>
<keyword evidence="3" id="KW-1185">Reference proteome</keyword>
<feature type="transmembrane region" description="Helical" evidence="1">
    <location>
        <begin position="32"/>
        <end position="58"/>
    </location>
</feature>
<dbReference type="EMBL" id="CAJVCH010048740">
    <property type="protein sequence ID" value="CAG7717798.1"/>
    <property type="molecule type" value="Genomic_DNA"/>
</dbReference>
<comment type="caution">
    <text evidence="2">The sequence shown here is derived from an EMBL/GenBank/DDBJ whole genome shotgun (WGS) entry which is preliminary data.</text>
</comment>
<protein>
    <submittedName>
        <fullName evidence="2">Uncharacterized protein</fullName>
    </submittedName>
</protein>
<proteinExistence type="predicted"/>
<feature type="non-terminal residue" evidence="2">
    <location>
        <position position="1"/>
    </location>
</feature>
<evidence type="ECO:0000313" key="2">
    <source>
        <dbReference type="EMBL" id="CAG7717798.1"/>
    </source>
</evidence>
<sequence>VNAILLVIPASFLLQDAWQGMGEYPGIRTYLFVKIIATNSIAIVVTIFQTMISSVIVLKNTGMCALFVETFARIPGNDMKDVCVAGGSKDTKSN</sequence>
<evidence type="ECO:0000313" key="3">
    <source>
        <dbReference type="Proteomes" id="UP000708208"/>
    </source>
</evidence>